<dbReference type="SUPFAM" id="SSF53800">
    <property type="entry name" value="Chelatase"/>
    <property type="match status" value="1"/>
</dbReference>
<dbReference type="Proteomes" id="UP000066284">
    <property type="component" value="Chromosome 1"/>
</dbReference>
<evidence type="ECO:0000313" key="5">
    <source>
        <dbReference type="Proteomes" id="UP000066284"/>
    </source>
</evidence>
<feature type="chain" id="PRO_5006623616" evidence="3">
    <location>
        <begin position="24"/>
        <end position="310"/>
    </location>
</feature>
<dbReference type="GO" id="GO:0046872">
    <property type="term" value="F:metal ion binding"/>
    <property type="evidence" value="ECO:0007669"/>
    <property type="project" value="UniProtKB-KW"/>
</dbReference>
<dbReference type="Pfam" id="PF01903">
    <property type="entry name" value="CbiX"/>
    <property type="match status" value="1"/>
</dbReference>
<dbReference type="PANTHER" id="PTHR33542:SF3">
    <property type="entry name" value="SIROHYDROCHLORIN FERROCHELATASE, CHLOROPLASTIC"/>
    <property type="match status" value="1"/>
</dbReference>
<dbReference type="OrthoDB" id="1066872at2"/>
<accession>A0A0S4KWF7</accession>
<evidence type="ECO:0000256" key="2">
    <source>
        <dbReference type="ARBA" id="ARBA00023239"/>
    </source>
</evidence>
<dbReference type="KEGG" id="nio:NITINOP_1866"/>
<organism evidence="4 5">
    <name type="scientific">Candidatus Nitrospira inopinata</name>
    <dbReference type="NCBI Taxonomy" id="1715989"/>
    <lineage>
        <taxon>Bacteria</taxon>
        <taxon>Pseudomonadati</taxon>
        <taxon>Nitrospirota</taxon>
        <taxon>Nitrospiria</taxon>
        <taxon>Nitrospirales</taxon>
        <taxon>Nitrospiraceae</taxon>
        <taxon>Nitrospira</taxon>
    </lineage>
</organism>
<proteinExistence type="predicted"/>
<gene>
    <name evidence="4" type="ORF">NITINOP_1866</name>
</gene>
<evidence type="ECO:0000313" key="4">
    <source>
        <dbReference type="EMBL" id="CUQ66838.1"/>
    </source>
</evidence>
<name>A0A0S4KWF7_9BACT</name>
<dbReference type="STRING" id="1715989.NITINOP_1866"/>
<keyword evidence="2" id="KW-0456">Lyase</keyword>
<dbReference type="EMBL" id="LN885086">
    <property type="protein sequence ID" value="CUQ66838.1"/>
    <property type="molecule type" value="Genomic_DNA"/>
</dbReference>
<reference evidence="5" key="1">
    <citation type="submission" date="2015-09" db="EMBL/GenBank/DDBJ databases">
        <authorList>
            <person name="Daims H."/>
        </authorList>
    </citation>
    <scope>NUCLEOTIDE SEQUENCE [LARGE SCALE GENOMIC DNA]</scope>
</reference>
<feature type="signal peptide" evidence="3">
    <location>
        <begin position="1"/>
        <end position="23"/>
    </location>
</feature>
<sequence>MRHPVRWLIVSLLIVLFAGNSFADVPGAEVGKKVGVLLVNHGSRSATWRNALLQLEFSVTPSLLAIPSVKGVKTAFMEYTEPSIATRMKEFDAAGFTDVIIVPVFLTVSPHTFDDIPTILGMKEDPRSLQQLKIENIQRYTPRARPHLTPPLDFTDLLQKNLLRRVSALSKDPAREGLVLIGYGDETYDKEWVELFNKVADFIRERTGIVGYSYGWCGHIANYNPEETTAAINTVLKTAGTALVIPVLVSHDEMFQIKIIGDGIARVPDNKRRVVYKPDAILPDPDVERWVITVAQEYVDKIQPRMSHVN</sequence>
<evidence type="ECO:0000256" key="1">
    <source>
        <dbReference type="ARBA" id="ARBA00022723"/>
    </source>
</evidence>
<keyword evidence="3" id="KW-0732">Signal</keyword>
<keyword evidence="5" id="KW-1185">Reference proteome</keyword>
<dbReference type="PANTHER" id="PTHR33542">
    <property type="entry name" value="SIROHYDROCHLORIN FERROCHELATASE, CHLOROPLASTIC"/>
    <property type="match status" value="1"/>
</dbReference>
<dbReference type="InterPro" id="IPR050963">
    <property type="entry name" value="Sirohydro_Cobaltochel/CbiX"/>
</dbReference>
<dbReference type="GO" id="GO:0016829">
    <property type="term" value="F:lyase activity"/>
    <property type="evidence" value="ECO:0007669"/>
    <property type="project" value="UniProtKB-KW"/>
</dbReference>
<dbReference type="Gene3D" id="3.40.50.1400">
    <property type="match status" value="1"/>
</dbReference>
<dbReference type="CDD" id="cd03416">
    <property type="entry name" value="CbiX_SirB_N"/>
    <property type="match status" value="1"/>
</dbReference>
<evidence type="ECO:0000256" key="3">
    <source>
        <dbReference type="SAM" id="SignalP"/>
    </source>
</evidence>
<dbReference type="InterPro" id="IPR002762">
    <property type="entry name" value="CbiX-like"/>
</dbReference>
<keyword evidence="1" id="KW-0479">Metal-binding</keyword>
<dbReference type="RefSeq" id="WP_062484776.1">
    <property type="nucleotide sequence ID" value="NZ_LN885086.1"/>
</dbReference>
<protein>
    <submittedName>
        <fullName evidence="4">Cobalamin (Vitamin B12) biosynthesis CbiX protein</fullName>
    </submittedName>
</protein>
<dbReference type="AlphaFoldDB" id="A0A0S4KWF7"/>